<dbReference type="EC" id="3.4.19.-" evidence="1"/>
<dbReference type="Gene3D" id="3.20.20.140">
    <property type="entry name" value="Metal-dependent hydrolases"/>
    <property type="match status" value="1"/>
</dbReference>
<keyword evidence="1" id="KW-0862">Zinc</keyword>
<keyword evidence="1 3" id="KW-0378">Hydrolase</keyword>
<name>A0ABM6GDF6_9BACT</name>
<dbReference type="PIRSF" id="PIRSF001238">
    <property type="entry name" value="IadA"/>
    <property type="match status" value="1"/>
</dbReference>
<evidence type="ECO:0000256" key="1">
    <source>
        <dbReference type="PIRNR" id="PIRNR001238"/>
    </source>
</evidence>
<evidence type="ECO:0000313" key="4">
    <source>
        <dbReference type="Proteomes" id="UP000185490"/>
    </source>
</evidence>
<dbReference type="InterPro" id="IPR050378">
    <property type="entry name" value="Metallo-dep_Hydrolases_sf"/>
</dbReference>
<protein>
    <recommendedName>
        <fullName evidence="1">Isoaspartyl dipeptidase</fullName>
        <ecNumber evidence="1">3.4.19.-</ecNumber>
    </recommendedName>
</protein>
<dbReference type="EMBL" id="CP007389">
    <property type="protein sequence ID" value="APT73623.1"/>
    <property type="molecule type" value="Genomic_DNA"/>
</dbReference>
<dbReference type="PANTHER" id="PTHR11647:SF1">
    <property type="entry name" value="COLLAPSIN RESPONSE MEDIATOR PROTEIN"/>
    <property type="match status" value="1"/>
</dbReference>
<dbReference type="PANTHER" id="PTHR11647">
    <property type="entry name" value="HYDRANTOINASE/DIHYDROPYRIMIDINASE FAMILY MEMBER"/>
    <property type="match status" value="1"/>
</dbReference>
<comment type="function">
    <text evidence="1">Catalyzes the hydrolytic cleavage of a subset of L-isoaspartyl (L-beta-aspartyl) dipeptides. Used to degrade proteins damaged by L-isoaspartyl residues formation.</text>
</comment>
<evidence type="ECO:0000259" key="2">
    <source>
        <dbReference type="Pfam" id="PF01979"/>
    </source>
</evidence>
<organism evidence="3 4">
    <name type="scientific">Thermosipho melanesiensis</name>
    <dbReference type="NCBI Taxonomy" id="46541"/>
    <lineage>
        <taxon>Bacteria</taxon>
        <taxon>Thermotogati</taxon>
        <taxon>Thermotogota</taxon>
        <taxon>Thermotogae</taxon>
        <taxon>Thermotogales</taxon>
        <taxon>Fervidobacteriaceae</taxon>
        <taxon>Thermosipho</taxon>
    </lineage>
</organism>
<gene>
    <name evidence="3" type="ORF">BW47_03190</name>
</gene>
<dbReference type="NCBIfam" id="TIGR01975">
    <property type="entry name" value="isoAsp_dipep"/>
    <property type="match status" value="1"/>
</dbReference>
<keyword evidence="4" id="KW-1185">Reference proteome</keyword>
<keyword evidence="1" id="KW-0482">Metalloprotease</keyword>
<feature type="domain" description="Amidohydrolase-related" evidence="2">
    <location>
        <begin position="49"/>
        <end position="360"/>
    </location>
</feature>
<comment type="cofactor">
    <cofactor evidence="1">
        <name>Zn(2+)</name>
        <dbReference type="ChEBI" id="CHEBI:29105"/>
    </cofactor>
    <text evidence="1">Binds 2 Zn(2+) ions per subunit.</text>
</comment>
<dbReference type="SUPFAM" id="SSF51556">
    <property type="entry name" value="Metallo-dependent hydrolases"/>
    <property type="match status" value="1"/>
</dbReference>
<dbReference type="Pfam" id="PF01979">
    <property type="entry name" value="Amidohydro_1"/>
    <property type="match status" value="1"/>
</dbReference>
<dbReference type="Gene3D" id="2.30.40.10">
    <property type="entry name" value="Urease, subunit C, domain 1"/>
    <property type="match status" value="1"/>
</dbReference>
<evidence type="ECO:0000313" key="3">
    <source>
        <dbReference type="EMBL" id="APT73623.1"/>
    </source>
</evidence>
<dbReference type="RefSeq" id="WP_012056826.1">
    <property type="nucleotide sequence ID" value="NZ_CP007389.1"/>
</dbReference>
<dbReference type="InterPro" id="IPR011059">
    <property type="entry name" value="Metal-dep_hydrolase_composite"/>
</dbReference>
<dbReference type="SUPFAM" id="SSF51338">
    <property type="entry name" value="Composite domain of metallo-dependent hydrolases"/>
    <property type="match status" value="1"/>
</dbReference>
<keyword evidence="1" id="KW-0479">Metal-binding</keyword>
<dbReference type="InterPro" id="IPR006680">
    <property type="entry name" value="Amidohydro-rel"/>
</dbReference>
<dbReference type="InterPro" id="IPR032466">
    <property type="entry name" value="Metal_Hydrolase"/>
</dbReference>
<comment type="similarity">
    <text evidence="1">Belongs to the peptidase M38 family.</text>
</comment>
<reference evidence="3 4" key="1">
    <citation type="submission" date="2014-02" db="EMBL/GenBank/DDBJ databases">
        <title>Diversity of Thermotogales isolates from hydrothermal vents.</title>
        <authorList>
            <person name="Haverkamp T.H.A."/>
            <person name="Lossouarn J."/>
            <person name="Geslin C."/>
            <person name="Nesbo C.L."/>
        </authorList>
    </citation>
    <scope>NUCLEOTIDE SEQUENCE [LARGE SCALE GENOMIC DNA]</scope>
    <source>
        <strain evidence="3 4">431</strain>
    </source>
</reference>
<keyword evidence="1" id="KW-0645">Protease</keyword>
<comment type="PTM">
    <text evidence="1">Carboxylation allows a single lysine to coordinate two zinc ions.</text>
</comment>
<proteinExistence type="inferred from homology"/>
<dbReference type="Proteomes" id="UP000185490">
    <property type="component" value="Chromosome"/>
</dbReference>
<accession>A0ABM6GDF6</accession>
<dbReference type="InterPro" id="IPR010229">
    <property type="entry name" value="Pept_M38_dipep"/>
</dbReference>
<dbReference type="GO" id="GO:0008798">
    <property type="term" value="F:beta-aspartyl-peptidase activity"/>
    <property type="evidence" value="ECO:0007669"/>
    <property type="project" value="UniProtKB-EC"/>
</dbReference>
<comment type="subcellular location">
    <subcellularLocation>
        <location evidence="1">Cytoplasm</location>
    </subcellularLocation>
</comment>
<sequence length="363" mass="39327">MIYTLKGGKVFSPDYLGEKDILIANDKIELLDDTIICPYGEIYDLTGKIVVPGFIDAHVHIAGGGGEGGFVTRTPEITFDEIVNSGITTIVGCLGTDDITRNLEGLYAKAKALELRGITSYIYTGSYSVPPVTFTGSIKKDLVLIDKVIGVGEIAISDHRSSQPSFEEIKKIVAKARVGGLISGKAGVVNFHVGSGSCKIEYLLNILKENEIPAKHMYPTHMGRSDELFSQGILFAKKGGFIDLTASIDMVKYLEIGIYENIYSNMTMTSDGQGSLPKFGEDGNLIELNVGSVSVLFETVRYAANKGLNFEKLLKMITENPAKVLGLKNKGRIKSGNDADIVILNEDMEIEGVIAKGKFVRRG</sequence>